<accession>A0AA37GG38</accession>
<evidence type="ECO:0000313" key="2">
    <source>
        <dbReference type="Proteomes" id="UP001055172"/>
    </source>
</evidence>
<name>A0AA37GG38_9PEZI</name>
<protein>
    <submittedName>
        <fullName evidence="1">Uncharacterized protein</fullName>
    </submittedName>
</protein>
<gene>
    <name evidence="1" type="ORF">ColLi_03147</name>
</gene>
<reference evidence="1 2" key="1">
    <citation type="submission" date="2021-07" db="EMBL/GenBank/DDBJ databases">
        <title>Genome data of Colletotrichum spaethianum.</title>
        <authorList>
            <person name="Utami Y.D."/>
            <person name="Hiruma K."/>
        </authorList>
    </citation>
    <scope>NUCLEOTIDE SEQUENCE [LARGE SCALE GENOMIC DNA]</scope>
    <source>
        <strain evidence="1 2">MAFF 242679</strain>
    </source>
</reference>
<proteinExistence type="predicted"/>
<comment type="caution">
    <text evidence="1">The sequence shown here is derived from an EMBL/GenBank/DDBJ whole genome shotgun (WGS) entry which is preliminary data.</text>
</comment>
<dbReference type="Proteomes" id="UP001055172">
    <property type="component" value="Unassembled WGS sequence"/>
</dbReference>
<dbReference type="EMBL" id="BPPX01000005">
    <property type="protein sequence ID" value="GJC80309.1"/>
    <property type="molecule type" value="Genomic_DNA"/>
</dbReference>
<sequence>MFAQVAIGSGGQLVGVLAAGAADELGIAAALDDLATNAVAIGRAVNETRLVLADGAAALAALDDVEDVVAHGEGVG</sequence>
<keyword evidence="2" id="KW-1185">Reference proteome</keyword>
<evidence type="ECO:0000313" key="1">
    <source>
        <dbReference type="EMBL" id="GJC80309.1"/>
    </source>
</evidence>
<dbReference type="AlphaFoldDB" id="A0AA37GG38"/>
<organism evidence="1 2">
    <name type="scientific">Colletotrichum liriopes</name>
    <dbReference type="NCBI Taxonomy" id="708192"/>
    <lineage>
        <taxon>Eukaryota</taxon>
        <taxon>Fungi</taxon>
        <taxon>Dikarya</taxon>
        <taxon>Ascomycota</taxon>
        <taxon>Pezizomycotina</taxon>
        <taxon>Sordariomycetes</taxon>
        <taxon>Hypocreomycetidae</taxon>
        <taxon>Glomerellales</taxon>
        <taxon>Glomerellaceae</taxon>
        <taxon>Colletotrichum</taxon>
        <taxon>Colletotrichum spaethianum species complex</taxon>
    </lineage>
</organism>